<dbReference type="AlphaFoldDB" id="A0A6P4BH04"/>
<dbReference type="SUPFAM" id="SSF56112">
    <property type="entry name" value="Protein kinase-like (PK-like)"/>
    <property type="match status" value="1"/>
</dbReference>
<evidence type="ECO:0000256" key="11">
    <source>
        <dbReference type="ARBA" id="ARBA00022741"/>
    </source>
</evidence>
<evidence type="ECO:0000256" key="4">
    <source>
        <dbReference type="ARBA" id="ARBA00022527"/>
    </source>
</evidence>
<evidence type="ECO:0000256" key="10">
    <source>
        <dbReference type="ARBA" id="ARBA00022737"/>
    </source>
</evidence>
<evidence type="ECO:0000259" key="21">
    <source>
        <dbReference type="PROSITE" id="PS50011"/>
    </source>
</evidence>
<gene>
    <name evidence="23" type="primary">LOC107431846</name>
</gene>
<reference evidence="23" key="1">
    <citation type="submission" date="2025-08" db="UniProtKB">
        <authorList>
            <consortium name="RefSeq"/>
        </authorList>
    </citation>
    <scope>IDENTIFICATION</scope>
    <source>
        <tissue evidence="23">Seedling</tissue>
    </source>
</reference>
<dbReference type="PANTHER" id="PTHR27008:SF497">
    <property type="entry name" value="OS11G0695000 PROTEIN"/>
    <property type="match status" value="1"/>
</dbReference>
<protein>
    <recommendedName>
        <fullName evidence="2">non-specific serine/threonine protein kinase</fullName>
        <ecNumber evidence="2">2.7.11.1</ecNumber>
    </recommendedName>
</protein>
<evidence type="ECO:0000256" key="8">
    <source>
        <dbReference type="ARBA" id="ARBA00022692"/>
    </source>
</evidence>
<dbReference type="Gene3D" id="3.30.200.20">
    <property type="entry name" value="Phosphorylase Kinase, domain 1"/>
    <property type="match status" value="1"/>
</dbReference>
<dbReference type="FunFam" id="3.30.200.20:FF:000661">
    <property type="entry name" value="Serine-threonine protein kinase plant-type"/>
    <property type="match status" value="1"/>
</dbReference>
<keyword evidence="16" id="KW-0675">Receptor</keyword>
<dbReference type="GO" id="GO:0005886">
    <property type="term" value="C:plasma membrane"/>
    <property type="evidence" value="ECO:0007669"/>
    <property type="project" value="UniProtKB-SubCell"/>
</dbReference>
<keyword evidence="8 20" id="KW-0812">Transmembrane</keyword>
<dbReference type="Gene3D" id="1.10.510.10">
    <property type="entry name" value="Transferase(Phosphotransferase) domain 1"/>
    <property type="match status" value="1"/>
</dbReference>
<evidence type="ECO:0000256" key="1">
    <source>
        <dbReference type="ARBA" id="ARBA00004162"/>
    </source>
</evidence>
<dbReference type="SMART" id="SM00220">
    <property type="entry name" value="S_TKc"/>
    <property type="match status" value="1"/>
</dbReference>
<evidence type="ECO:0000256" key="18">
    <source>
        <dbReference type="ARBA" id="ARBA00047899"/>
    </source>
</evidence>
<evidence type="ECO:0000256" key="13">
    <source>
        <dbReference type="ARBA" id="ARBA00022840"/>
    </source>
</evidence>
<comment type="subcellular location">
    <subcellularLocation>
        <location evidence="1">Cell membrane</location>
        <topology evidence="1">Single-pass membrane protein</topology>
    </subcellularLocation>
</comment>
<dbReference type="KEGG" id="zju:107431846"/>
<dbReference type="PANTHER" id="PTHR27008">
    <property type="entry name" value="OS04G0122200 PROTEIN"/>
    <property type="match status" value="1"/>
</dbReference>
<dbReference type="InterPro" id="IPR051809">
    <property type="entry name" value="Plant_receptor-like_S/T_kinase"/>
</dbReference>
<comment type="catalytic activity">
    <reaction evidence="19">
        <text>L-seryl-[protein] + ATP = O-phospho-L-seryl-[protein] + ADP + H(+)</text>
        <dbReference type="Rhea" id="RHEA:17989"/>
        <dbReference type="Rhea" id="RHEA-COMP:9863"/>
        <dbReference type="Rhea" id="RHEA-COMP:11604"/>
        <dbReference type="ChEBI" id="CHEBI:15378"/>
        <dbReference type="ChEBI" id="CHEBI:29999"/>
        <dbReference type="ChEBI" id="CHEBI:30616"/>
        <dbReference type="ChEBI" id="CHEBI:83421"/>
        <dbReference type="ChEBI" id="CHEBI:456216"/>
        <dbReference type="EC" id="2.7.11.1"/>
    </reaction>
</comment>
<dbReference type="InterPro" id="IPR000719">
    <property type="entry name" value="Prot_kinase_dom"/>
</dbReference>
<evidence type="ECO:0000256" key="16">
    <source>
        <dbReference type="ARBA" id="ARBA00023170"/>
    </source>
</evidence>
<keyword evidence="22" id="KW-1185">Reference proteome</keyword>
<evidence type="ECO:0000256" key="7">
    <source>
        <dbReference type="ARBA" id="ARBA00022679"/>
    </source>
</evidence>
<dbReference type="PROSITE" id="PS00108">
    <property type="entry name" value="PROTEIN_KINASE_ST"/>
    <property type="match status" value="1"/>
</dbReference>
<name>A0A6P4BH04_ZIZJJ</name>
<dbReference type="InParanoid" id="A0A6P4BH04"/>
<feature type="transmembrane region" description="Helical" evidence="20">
    <location>
        <begin position="31"/>
        <end position="53"/>
    </location>
</feature>
<keyword evidence="6" id="KW-0433">Leucine-rich repeat</keyword>
<evidence type="ECO:0000256" key="5">
    <source>
        <dbReference type="ARBA" id="ARBA00022553"/>
    </source>
</evidence>
<dbReference type="GO" id="GO:0005524">
    <property type="term" value="F:ATP binding"/>
    <property type="evidence" value="ECO:0007669"/>
    <property type="project" value="UniProtKB-KW"/>
</dbReference>
<evidence type="ECO:0000256" key="15">
    <source>
        <dbReference type="ARBA" id="ARBA00023136"/>
    </source>
</evidence>
<keyword evidence="13" id="KW-0067">ATP-binding</keyword>
<proteinExistence type="predicted"/>
<comment type="catalytic activity">
    <reaction evidence="18">
        <text>L-threonyl-[protein] + ATP = O-phospho-L-threonyl-[protein] + ADP + H(+)</text>
        <dbReference type="Rhea" id="RHEA:46608"/>
        <dbReference type="Rhea" id="RHEA-COMP:11060"/>
        <dbReference type="Rhea" id="RHEA-COMP:11605"/>
        <dbReference type="ChEBI" id="CHEBI:15378"/>
        <dbReference type="ChEBI" id="CHEBI:30013"/>
        <dbReference type="ChEBI" id="CHEBI:30616"/>
        <dbReference type="ChEBI" id="CHEBI:61977"/>
        <dbReference type="ChEBI" id="CHEBI:456216"/>
        <dbReference type="EC" id="2.7.11.1"/>
    </reaction>
</comment>
<dbReference type="EC" id="2.7.11.1" evidence="2"/>
<keyword evidence="10" id="KW-0677">Repeat</keyword>
<evidence type="ECO:0000313" key="23">
    <source>
        <dbReference type="RefSeq" id="XP_015898342.3"/>
    </source>
</evidence>
<evidence type="ECO:0000256" key="17">
    <source>
        <dbReference type="ARBA" id="ARBA00023180"/>
    </source>
</evidence>
<evidence type="ECO:0000256" key="2">
    <source>
        <dbReference type="ARBA" id="ARBA00012513"/>
    </source>
</evidence>
<keyword evidence="11" id="KW-0547">Nucleotide-binding</keyword>
<organism evidence="22 23">
    <name type="scientific">Ziziphus jujuba</name>
    <name type="common">Chinese jujube</name>
    <name type="synonym">Ziziphus sativa</name>
    <dbReference type="NCBI Taxonomy" id="326968"/>
    <lineage>
        <taxon>Eukaryota</taxon>
        <taxon>Viridiplantae</taxon>
        <taxon>Streptophyta</taxon>
        <taxon>Embryophyta</taxon>
        <taxon>Tracheophyta</taxon>
        <taxon>Spermatophyta</taxon>
        <taxon>Magnoliopsida</taxon>
        <taxon>eudicotyledons</taxon>
        <taxon>Gunneridae</taxon>
        <taxon>Pentapetalae</taxon>
        <taxon>rosids</taxon>
        <taxon>fabids</taxon>
        <taxon>Rosales</taxon>
        <taxon>Rhamnaceae</taxon>
        <taxon>Paliureae</taxon>
        <taxon>Ziziphus</taxon>
    </lineage>
</organism>
<dbReference type="RefSeq" id="XP_015898342.3">
    <property type="nucleotide sequence ID" value="XM_016042856.4"/>
</dbReference>
<dbReference type="InterPro" id="IPR011009">
    <property type="entry name" value="Kinase-like_dom_sf"/>
</dbReference>
<keyword evidence="3" id="KW-1003">Cell membrane</keyword>
<keyword evidence="12" id="KW-0418">Kinase</keyword>
<dbReference type="InterPro" id="IPR008271">
    <property type="entry name" value="Ser/Thr_kinase_AS"/>
</dbReference>
<sequence>MGNHDLCGNSKLKLPPCPNATHPKSKKVTFWLKYVLSPIAALIVGVLLLILYVKFWRKSKNLPVSSIDESIKLGHKYISYYELLGATNDLSEANLLGIGSFDSVYKGTMTDGEIVAVKVFDLQVEGAITSFDRECQVLRNVRHRNLVKIISSCSNLDFRALVLQYMLNGSLEKWLYNRGPNCLDILQRMDIVLDVALGLEYLHHGYSEPIVHCDLKPSNILLDEDMVAHIGDFGIAKILAKYKSMTQTATLGTMGYIASEFGLQGRVTPKGDVYSFGIILLEIFTRKNPIDEMFAGGLNLRQWIICSYPDHVTEIVDASLLMGYEEATMSAMDFLTHCF</sequence>
<evidence type="ECO:0000256" key="14">
    <source>
        <dbReference type="ARBA" id="ARBA00022989"/>
    </source>
</evidence>
<dbReference type="GO" id="GO:0004674">
    <property type="term" value="F:protein serine/threonine kinase activity"/>
    <property type="evidence" value="ECO:0007669"/>
    <property type="project" value="UniProtKB-KW"/>
</dbReference>
<evidence type="ECO:0000256" key="3">
    <source>
        <dbReference type="ARBA" id="ARBA00022475"/>
    </source>
</evidence>
<keyword evidence="14 20" id="KW-1133">Transmembrane helix</keyword>
<dbReference type="Pfam" id="PF00069">
    <property type="entry name" value="Pkinase"/>
    <property type="match status" value="1"/>
</dbReference>
<evidence type="ECO:0000256" key="9">
    <source>
        <dbReference type="ARBA" id="ARBA00022729"/>
    </source>
</evidence>
<dbReference type="PROSITE" id="PS50011">
    <property type="entry name" value="PROTEIN_KINASE_DOM"/>
    <property type="match status" value="1"/>
</dbReference>
<feature type="domain" description="Protein kinase" evidence="21">
    <location>
        <begin position="90"/>
        <end position="339"/>
    </location>
</feature>
<evidence type="ECO:0000256" key="20">
    <source>
        <dbReference type="SAM" id="Phobius"/>
    </source>
</evidence>
<keyword evidence="5" id="KW-0597">Phosphoprotein</keyword>
<dbReference type="FunFam" id="1.10.510.10:FF:000358">
    <property type="entry name" value="Putative leucine-rich repeat receptor-like serine/threonine-protein kinase"/>
    <property type="match status" value="1"/>
</dbReference>
<keyword evidence="9" id="KW-0732">Signal</keyword>
<evidence type="ECO:0000256" key="6">
    <source>
        <dbReference type="ARBA" id="ARBA00022614"/>
    </source>
</evidence>
<keyword evidence="4" id="KW-0723">Serine/threonine-protein kinase</keyword>
<keyword evidence="17" id="KW-0325">Glycoprotein</keyword>
<keyword evidence="15 20" id="KW-0472">Membrane</keyword>
<dbReference type="Proteomes" id="UP001652623">
    <property type="component" value="Chromosome 11"/>
</dbReference>
<evidence type="ECO:0000256" key="19">
    <source>
        <dbReference type="ARBA" id="ARBA00048679"/>
    </source>
</evidence>
<keyword evidence="7" id="KW-0808">Transferase</keyword>
<accession>A0A6P4BH04</accession>
<evidence type="ECO:0000256" key="12">
    <source>
        <dbReference type="ARBA" id="ARBA00022777"/>
    </source>
</evidence>
<dbReference type="GeneID" id="107431846"/>
<evidence type="ECO:0000313" key="22">
    <source>
        <dbReference type="Proteomes" id="UP001652623"/>
    </source>
</evidence>